<feature type="domain" description="AMP-dependent ligase C-terminal" evidence="3">
    <location>
        <begin position="349"/>
        <end position="437"/>
    </location>
</feature>
<gene>
    <name evidence="4" type="ORF">EA462_16795</name>
</gene>
<dbReference type="SUPFAM" id="SSF56801">
    <property type="entry name" value="Acetyl-CoA synthetase-like"/>
    <property type="match status" value="1"/>
</dbReference>
<dbReference type="InterPro" id="IPR000873">
    <property type="entry name" value="AMP-dep_synth/lig_dom"/>
</dbReference>
<dbReference type="RefSeq" id="WP_124179685.1">
    <property type="nucleotide sequence ID" value="NZ_REFY01000007.1"/>
</dbReference>
<feature type="compositionally biased region" description="Basic and acidic residues" evidence="1">
    <location>
        <begin position="65"/>
        <end position="77"/>
    </location>
</feature>
<dbReference type="AlphaFoldDB" id="A0A3N6NUF6"/>
<comment type="caution">
    <text evidence="4">The sequence shown here is derived from an EMBL/GenBank/DDBJ whole genome shotgun (WGS) entry which is preliminary data.</text>
</comment>
<reference evidence="4 5" key="1">
    <citation type="submission" date="2018-10" db="EMBL/GenBank/DDBJ databases">
        <title>Natrarchaeobius chitinivorans gen. nov., sp. nov., and Natrarchaeobius haloalkaliphilus sp. nov., alkaliphilic, chitin-utilizing haloarchaea from hypersaline alkaline lakes.</title>
        <authorList>
            <person name="Sorokin D.Y."/>
            <person name="Elcheninov A.G."/>
            <person name="Kostrikina N.A."/>
            <person name="Bale N.J."/>
            <person name="Sinninghe Damste J.S."/>
            <person name="Khijniak T.V."/>
            <person name="Kublanov I.V."/>
            <person name="Toshchakov S.V."/>
        </authorList>
    </citation>
    <scope>NUCLEOTIDE SEQUENCE [LARGE SCALE GENOMIC DNA]</scope>
    <source>
        <strain evidence="4 5">AArcht-Sl</strain>
    </source>
</reference>
<dbReference type="Pfam" id="PF00501">
    <property type="entry name" value="AMP-binding"/>
    <property type="match status" value="1"/>
</dbReference>
<dbReference type="Proteomes" id="UP000273828">
    <property type="component" value="Unassembled WGS sequence"/>
</dbReference>
<feature type="compositionally biased region" description="Low complexity" evidence="1">
    <location>
        <begin position="90"/>
        <end position="104"/>
    </location>
</feature>
<dbReference type="EMBL" id="REFY01000007">
    <property type="protein sequence ID" value="RQG86790.1"/>
    <property type="molecule type" value="Genomic_DNA"/>
</dbReference>
<dbReference type="Pfam" id="PF14535">
    <property type="entry name" value="AMP-binding_C_2"/>
    <property type="match status" value="1"/>
</dbReference>
<dbReference type="InterPro" id="IPR045851">
    <property type="entry name" value="AMP-bd_C_sf"/>
</dbReference>
<evidence type="ECO:0000313" key="5">
    <source>
        <dbReference type="Proteomes" id="UP000273828"/>
    </source>
</evidence>
<evidence type="ECO:0000313" key="4">
    <source>
        <dbReference type="EMBL" id="RQG86790.1"/>
    </source>
</evidence>
<dbReference type="PANTHER" id="PTHR43845">
    <property type="entry name" value="BLR5969 PROTEIN"/>
    <property type="match status" value="1"/>
</dbReference>
<dbReference type="InterPro" id="IPR028154">
    <property type="entry name" value="AMP-dep_Lig_C"/>
</dbReference>
<dbReference type="GO" id="GO:0016874">
    <property type="term" value="F:ligase activity"/>
    <property type="evidence" value="ECO:0007669"/>
    <property type="project" value="UniProtKB-KW"/>
</dbReference>
<proteinExistence type="predicted"/>
<organism evidence="4 5">
    <name type="scientific">Natrarchaeobius halalkaliphilus</name>
    <dbReference type="NCBI Taxonomy" id="1679091"/>
    <lineage>
        <taxon>Archaea</taxon>
        <taxon>Methanobacteriati</taxon>
        <taxon>Methanobacteriota</taxon>
        <taxon>Stenosarchaea group</taxon>
        <taxon>Halobacteria</taxon>
        <taxon>Halobacteriales</taxon>
        <taxon>Natrialbaceae</taxon>
        <taxon>Natrarchaeobius</taxon>
    </lineage>
</organism>
<feature type="region of interest" description="Disordered" evidence="1">
    <location>
        <begin position="65"/>
        <end position="111"/>
    </location>
</feature>
<evidence type="ECO:0000259" key="2">
    <source>
        <dbReference type="Pfam" id="PF00501"/>
    </source>
</evidence>
<feature type="domain" description="AMP-dependent synthetase/ligase" evidence="2">
    <location>
        <begin position="68"/>
        <end position="298"/>
    </location>
</feature>
<dbReference type="PANTHER" id="PTHR43845:SF1">
    <property type="entry name" value="BLR5969 PROTEIN"/>
    <property type="match status" value="1"/>
</dbReference>
<evidence type="ECO:0000259" key="3">
    <source>
        <dbReference type="Pfam" id="PF14535"/>
    </source>
</evidence>
<keyword evidence="5" id="KW-1185">Reference proteome</keyword>
<dbReference type="InterPro" id="IPR042099">
    <property type="entry name" value="ANL_N_sf"/>
</dbReference>
<protein>
    <submittedName>
        <fullName evidence="4">Phenylacetate--CoA ligase family protein</fullName>
    </submittedName>
</protein>
<dbReference type="Gene3D" id="3.30.300.30">
    <property type="match status" value="1"/>
</dbReference>
<keyword evidence="4" id="KW-0436">Ligase</keyword>
<dbReference type="OrthoDB" id="37928at2157"/>
<evidence type="ECO:0000256" key="1">
    <source>
        <dbReference type="SAM" id="MobiDB-lite"/>
    </source>
</evidence>
<name>A0A3N6NUF6_9EURY</name>
<sequence>MAGIDEGANIQSWTSILETHEQRLQEQIRYLLEESDYYRRKFDEWEIDPEEVRALEDLARVPFTTKDDERRCQHETEPDQPLGEHQAAPTGDLSITLSSSGTTGKPTYFGLTTDDREHWETLVARAAETMGVRSGDTVVHAIGRPIVPGGLPYINGFAKLGANVVPAGGGSSEQLLATLQDVSPDVLHSTPSHLEYLVDRAPEILGHGLDELGIRILIGGGEPGLGNPEVRERIRNGWGVNEIRDVIGIGDVSGAIAAECSHEHGAHYIAHGHIHPELIDPDTGERRSFEAGSDGELVYTPLTREATPLLRFRSGDYARVLGTDCPCGLKTPRVRIIGRADDMLIYKAKNVYPEALREVIVEVEGVTPQMKVVLPHDDKVQFTSPIPMRITRDESVARTDEAIVDELTSAVRNRLSVRVDPTLVSPGEIEPSQYKTDLIEIDEGGG</sequence>
<accession>A0A3N6NUF6</accession>
<dbReference type="Gene3D" id="3.40.50.12780">
    <property type="entry name" value="N-terminal domain of ligase-like"/>
    <property type="match status" value="1"/>
</dbReference>